<keyword evidence="3" id="KW-1185">Reference proteome</keyword>
<organism evidence="2 3">
    <name type="scientific">Blautia stercoris</name>
    <dbReference type="NCBI Taxonomy" id="871664"/>
    <lineage>
        <taxon>Bacteria</taxon>
        <taxon>Bacillati</taxon>
        <taxon>Bacillota</taxon>
        <taxon>Clostridia</taxon>
        <taxon>Lachnospirales</taxon>
        <taxon>Lachnospiraceae</taxon>
        <taxon>Blautia</taxon>
    </lineage>
</organism>
<evidence type="ECO:0000313" key="2">
    <source>
        <dbReference type="EMBL" id="MBC8629262.1"/>
    </source>
</evidence>
<sequence>MSPWIVLLIVLLIIVIGLAVLYFLGKKAQKKQEAQQEQIEAAKQTIPMLIIDKKRLPIKESGLPQMVIDQTPKLMRRSKLPIVKAKVGPRIMTLVADEQVFDLIPVKKEVKADVSGIYITGVKGVRGSLETPPKKQGFFKKMRAKANQMTKDNSKK</sequence>
<evidence type="ECO:0008006" key="4">
    <source>
        <dbReference type="Google" id="ProtNLM"/>
    </source>
</evidence>
<evidence type="ECO:0000256" key="1">
    <source>
        <dbReference type="SAM" id="Phobius"/>
    </source>
</evidence>
<keyword evidence="1" id="KW-1133">Transmembrane helix</keyword>
<feature type="transmembrane region" description="Helical" evidence="1">
    <location>
        <begin position="6"/>
        <end position="25"/>
    </location>
</feature>
<dbReference type="EMBL" id="JACRTP010000004">
    <property type="protein sequence ID" value="MBC8629262.1"/>
    <property type="molecule type" value="Genomic_DNA"/>
</dbReference>
<protein>
    <recommendedName>
        <fullName evidence="4">Type II secretion system protein G</fullName>
    </recommendedName>
</protein>
<accession>A0ABR7PCW1</accession>
<dbReference type="Proteomes" id="UP000661649">
    <property type="component" value="Unassembled WGS sequence"/>
</dbReference>
<keyword evidence="1" id="KW-0472">Membrane</keyword>
<evidence type="ECO:0000313" key="3">
    <source>
        <dbReference type="Proteomes" id="UP000661649"/>
    </source>
</evidence>
<comment type="caution">
    <text evidence="2">The sequence shown here is derived from an EMBL/GenBank/DDBJ whole genome shotgun (WGS) entry which is preliminary data.</text>
</comment>
<dbReference type="RefSeq" id="WP_187558889.1">
    <property type="nucleotide sequence ID" value="NZ_JACRTP010000004.1"/>
</dbReference>
<keyword evidence="1" id="KW-0812">Transmembrane</keyword>
<proteinExistence type="predicted"/>
<reference evidence="2 3" key="1">
    <citation type="submission" date="2020-08" db="EMBL/GenBank/DDBJ databases">
        <title>Genome public.</title>
        <authorList>
            <person name="Liu C."/>
            <person name="Sun Q."/>
        </authorList>
    </citation>
    <scope>NUCLEOTIDE SEQUENCE [LARGE SCALE GENOMIC DNA]</scope>
    <source>
        <strain evidence="2 3">3_YM_SP_D4_24.mj</strain>
    </source>
</reference>
<gene>
    <name evidence="2" type="ORF">H8712_11660</name>
</gene>
<name>A0ABR7PCW1_9FIRM</name>